<evidence type="ECO:0000313" key="1">
    <source>
        <dbReference type="EMBL" id="KAH7233054.1"/>
    </source>
</evidence>
<sequence>MIQIAVPDVEAAYLARCAAHMLTMRFLGIRHFPMCGDYCSWEERVGRDPASIEEWSEILEEDRMLVEKLSNLDVEFEEEFERRNEPVTDFLRGYWWGRMEEVKRDMERPLSGDERRGLHDIGVILEDDTDNHFDSGSE</sequence>
<evidence type="ECO:0000313" key="2">
    <source>
        <dbReference type="Proteomes" id="UP000813427"/>
    </source>
</evidence>
<comment type="caution">
    <text evidence="1">The sequence shown here is derived from an EMBL/GenBank/DDBJ whole genome shotgun (WGS) entry which is preliminary data.</text>
</comment>
<keyword evidence="2" id="KW-1185">Reference proteome</keyword>
<dbReference type="OrthoDB" id="1577640at2759"/>
<proteinExistence type="predicted"/>
<dbReference type="Proteomes" id="UP000813427">
    <property type="component" value="Unassembled WGS sequence"/>
</dbReference>
<organism evidence="1 2">
    <name type="scientific">Fusarium tricinctum</name>
    <dbReference type="NCBI Taxonomy" id="61284"/>
    <lineage>
        <taxon>Eukaryota</taxon>
        <taxon>Fungi</taxon>
        <taxon>Dikarya</taxon>
        <taxon>Ascomycota</taxon>
        <taxon>Pezizomycotina</taxon>
        <taxon>Sordariomycetes</taxon>
        <taxon>Hypocreomycetidae</taxon>
        <taxon>Hypocreales</taxon>
        <taxon>Nectriaceae</taxon>
        <taxon>Fusarium</taxon>
        <taxon>Fusarium tricinctum species complex</taxon>
    </lineage>
</organism>
<dbReference type="AlphaFoldDB" id="A0A8K0W5H7"/>
<protein>
    <submittedName>
        <fullName evidence="1">Uncharacterized protein</fullName>
    </submittedName>
</protein>
<accession>A0A8K0W5H7</accession>
<name>A0A8K0W5H7_9HYPO</name>
<gene>
    <name evidence="1" type="ORF">BKA59DRAFT_517482</name>
</gene>
<dbReference type="EMBL" id="JAGPXF010000008">
    <property type="protein sequence ID" value="KAH7233054.1"/>
    <property type="molecule type" value="Genomic_DNA"/>
</dbReference>
<reference evidence="1" key="1">
    <citation type="journal article" date="2021" name="Nat. Commun.">
        <title>Genetic determinants of endophytism in the Arabidopsis root mycobiome.</title>
        <authorList>
            <person name="Mesny F."/>
            <person name="Miyauchi S."/>
            <person name="Thiergart T."/>
            <person name="Pickel B."/>
            <person name="Atanasova L."/>
            <person name="Karlsson M."/>
            <person name="Huettel B."/>
            <person name="Barry K.W."/>
            <person name="Haridas S."/>
            <person name="Chen C."/>
            <person name="Bauer D."/>
            <person name="Andreopoulos W."/>
            <person name="Pangilinan J."/>
            <person name="LaButti K."/>
            <person name="Riley R."/>
            <person name="Lipzen A."/>
            <person name="Clum A."/>
            <person name="Drula E."/>
            <person name="Henrissat B."/>
            <person name="Kohler A."/>
            <person name="Grigoriev I.V."/>
            <person name="Martin F.M."/>
            <person name="Hacquard S."/>
        </authorList>
    </citation>
    <scope>NUCLEOTIDE SEQUENCE</scope>
    <source>
        <strain evidence="1">MPI-SDFR-AT-0068</strain>
    </source>
</reference>